<dbReference type="Proteomes" id="UP001501729">
    <property type="component" value="Unassembled WGS sequence"/>
</dbReference>
<dbReference type="AlphaFoldDB" id="A0AAV3UN00"/>
<proteinExistence type="predicted"/>
<accession>A0AAV3UN00</accession>
<comment type="caution">
    <text evidence="2">The sequence shown here is derived from an EMBL/GenBank/DDBJ whole genome shotgun (WGS) entry which is preliminary data.</text>
</comment>
<keyword evidence="3" id="KW-1185">Reference proteome</keyword>
<evidence type="ECO:0000313" key="3">
    <source>
        <dbReference type="Proteomes" id="UP001501729"/>
    </source>
</evidence>
<evidence type="ECO:0000313" key="2">
    <source>
        <dbReference type="EMBL" id="GAA5059052.1"/>
    </source>
</evidence>
<dbReference type="InterPro" id="IPR036388">
    <property type="entry name" value="WH-like_DNA-bd_sf"/>
</dbReference>
<feature type="domain" description="DUF7344" evidence="1">
    <location>
        <begin position="2"/>
        <end position="80"/>
    </location>
</feature>
<sequence>MFEILAEPRRRFVLSHLHERSKPIAIADLIREISADQHELAKNEVPEGMLKQETITFHHCHLPKLEGANLVTINADRNTVMATETLQSIEQFLAIAAEIEQ</sequence>
<dbReference type="InterPro" id="IPR055768">
    <property type="entry name" value="DUF7344"/>
</dbReference>
<organism evidence="2 3">
    <name type="scientific">Haladaptatus pallidirubidus</name>
    <dbReference type="NCBI Taxonomy" id="1008152"/>
    <lineage>
        <taxon>Archaea</taxon>
        <taxon>Methanobacteriati</taxon>
        <taxon>Methanobacteriota</taxon>
        <taxon>Stenosarchaea group</taxon>
        <taxon>Halobacteria</taxon>
        <taxon>Halobacteriales</taxon>
        <taxon>Haladaptataceae</taxon>
        <taxon>Haladaptatus</taxon>
    </lineage>
</organism>
<dbReference type="Gene3D" id="1.10.10.10">
    <property type="entry name" value="Winged helix-like DNA-binding domain superfamily/Winged helix DNA-binding domain"/>
    <property type="match status" value="1"/>
</dbReference>
<reference evidence="2 3" key="1">
    <citation type="journal article" date="2019" name="Int. J. Syst. Evol. Microbiol.">
        <title>The Global Catalogue of Microorganisms (GCM) 10K type strain sequencing project: providing services to taxonomists for standard genome sequencing and annotation.</title>
        <authorList>
            <consortium name="The Broad Institute Genomics Platform"/>
            <consortium name="The Broad Institute Genome Sequencing Center for Infectious Disease"/>
            <person name="Wu L."/>
            <person name="Ma J."/>
        </authorList>
    </citation>
    <scope>NUCLEOTIDE SEQUENCE [LARGE SCALE GENOMIC DNA]</scope>
    <source>
        <strain evidence="2 3">JCM 17504</strain>
    </source>
</reference>
<evidence type="ECO:0000259" key="1">
    <source>
        <dbReference type="Pfam" id="PF24035"/>
    </source>
</evidence>
<name>A0AAV3UN00_9EURY</name>
<dbReference type="Pfam" id="PF24035">
    <property type="entry name" value="DUF7344"/>
    <property type="match status" value="1"/>
</dbReference>
<gene>
    <name evidence="2" type="ORF">GCM10025751_42720</name>
</gene>
<dbReference type="EMBL" id="BAABKX010000016">
    <property type="protein sequence ID" value="GAA5059052.1"/>
    <property type="molecule type" value="Genomic_DNA"/>
</dbReference>
<protein>
    <recommendedName>
        <fullName evidence="1">DUF7344 domain-containing protein</fullName>
    </recommendedName>
</protein>